<dbReference type="GO" id="GO:0045892">
    <property type="term" value="P:negative regulation of DNA-templated transcription"/>
    <property type="evidence" value="ECO:0007669"/>
    <property type="project" value="TreeGrafter"/>
</dbReference>
<feature type="region of interest" description="Disordered" evidence="14">
    <location>
        <begin position="1"/>
        <end position="20"/>
    </location>
</feature>
<dbReference type="Gene3D" id="1.10.10.10">
    <property type="entry name" value="Winged helix-like DNA-binding domain superfamily/Winged helix DNA-binding domain"/>
    <property type="match status" value="1"/>
</dbReference>
<evidence type="ECO:0000256" key="4">
    <source>
        <dbReference type="ARBA" id="ARBA00020910"/>
    </source>
</evidence>
<keyword evidence="16" id="KW-1185">Reference proteome</keyword>
<organism evidence="15 16">
    <name type="scientific">Rhodoplanes elegans</name>
    <dbReference type="NCBI Taxonomy" id="29408"/>
    <lineage>
        <taxon>Bacteria</taxon>
        <taxon>Pseudomonadati</taxon>
        <taxon>Pseudomonadota</taxon>
        <taxon>Alphaproteobacteria</taxon>
        <taxon>Hyphomicrobiales</taxon>
        <taxon>Nitrobacteraceae</taxon>
        <taxon>Rhodoplanes</taxon>
    </lineage>
</organism>
<dbReference type="SUPFAM" id="SSF46785">
    <property type="entry name" value="Winged helix' DNA-binding domain"/>
    <property type="match status" value="1"/>
</dbReference>
<dbReference type="OrthoDB" id="8659436at2"/>
<keyword evidence="11" id="KW-0238">DNA-binding</keyword>
<comment type="subcellular location">
    <subcellularLocation>
        <location evidence="1">Cytoplasm</location>
    </subcellularLocation>
</comment>
<evidence type="ECO:0000256" key="3">
    <source>
        <dbReference type="ARBA" id="ARBA00011738"/>
    </source>
</evidence>
<comment type="similarity">
    <text evidence="2">Belongs to the Fur family.</text>
</comment>
<evidence type="ECO:0000313" key="15">
    <source>
        <dbReference type="EMBL" id="RAI32662.1"/>
    </source>
</evidence>
<dbReference type="InterPro" id="IPR043135">
    <property type="entry name" value="Fur_C"/>
</dbReference>
<evidence type="ECO:0000256" key="10">
    <source>
        <dbReference type="ARBA" id="ARBA00023015"/>
    </source>
</evidence>
<dbReference type="GO" id="GO:0005829">
    <property type="term" value="C:cytosol"/>
    <property type="evidence" value="ECO:0007669"/>
    <property type="project" value="TreeGrafter"/>
</dbReference>
<gene>
    <name evidence="15" type="ORF">CH338_23790</name>
</gene>
<keyword evidence="5" id="KW-0963">Cytoplasm</keyword>
<comment type="subunit">
    <text evidence="3">Homodimer.</text>
</comment>
<accession>A0A327K5L0</accession>
<keyword evidence="9 13" id="KW-0408">Iron</keyword>
<evidence type="ECO:0000256" key="9">
    <source>
        <dbReference type="ARBA" id="ARBA00023004"/>
    </source>
</evidence>
<dbReference type="EMBL" id="NPEU01000410">
    <property type="protein sequence ID" value="RAI32662.1"/>
    <property type="molecule type" value="Genomic_DNA"/>
</dbReference>
<dbReference type="AlphaFoldDB" id="A0A327K5L0"/>
<dbReference type="PANTHER" id="PTHR33202">
    <property type="entry name" value="ZINC UPTAKE REGULATION PROTEIN"/>
    <property type="match status" value="1"/>
</dbReference>
<evidence type="ECO:0000256" key="13">
    <source>
        <dbReference type="PIRSR" id="PIRSR602481-2"/>
    </source>
</evidence>
<evidence type="ECO:0000256" key="2">
    <source>
        <dbReference type="ARBA" id="ARBA00007957"/>
    </source>
</evidence>
<reference evidence="15 16" key="1">
    <citation type="submission" date="2017-07" db="EMBL/GenBank/DDBJ databases">
        <title>Draft Genome Sequences of Select Purple Nonsulfur Bacteria.</title>
        <authorList>
            <person name="Lasarre B."/>
            <person name="Mckinlay J.B."/>
        </authorList>
    </citation>
    <scope>NUCLEOTIDE SEQUENCE [LARGE SCALE GENOMIC DNA]</scope>
    <source>
        <strain evidence="15 16">DSM 11907</strain>
    </source>
</reference>
<dbReference type="InterPro" id="IPR036390">
    <property type="entry name" value="WH_DNA-bd_sf"/>
</dbReference>
<evidence type="ECO:0000256" key="11">
    <source>
        <dbReference type="ARBA" id="ARBA00023125"/>
    </source>
</evidence>
<name>A0A327K5L0_9BRAD</name>
<sequence length="168" mass="19384">MIPPPGRIGRSSGPNGGQDRTAELRVSEQVTTNIEAQCVAKGMRMTEQRRVIARVLARSDDHPDVEELYRRCALVDPHISISTVYRTVKLFEDAGIIERHDFREGRARYETIRESHHDHLVNLRTGEVIEFQSEEIEQLQREVARRLGYRLIDHRLELYAVPLDDKAS</sequence>
<keyword evidence="10" id="KW-0805">Transcription regulation</keyword>
<comment type="caution">
    <text evidence="15">The sequence shown here is derived from an EMBL/GenBank/DDBJ whole genome shotgun (WGS) entry which is preliminary data.</text>
</comment>
<evidence type="ECO:0000256" key="12">
    <source>
        <dbReference type="ARBA" id="ARBA00023163"/>
    </source>
</evidence>
<dbReference type="GO" id="GO:1900376">
    <property type="term" value="P:regulation of secondary metabolite biosynthetic process"/>
    <property type="evidence" value="ECO:0007669"/>
    <property type="project" value="TreeGrafter"/>
</dbReference>
<dbReference type="Pfam" id="PF01475">
    <property type="entry name" value="FUR"/>
    <property type="match status" value="1"/>
</dbReference>
<evidence type="ECO:0000256" key="5">
    <source>
        <dbReference type="ARBA" id="ARBA00022490"/>
    </source>
</evidence>
<proteinExistence type="inferred from homology"/>
<evidence type="ECO:0000256" key="7">
    <source>
        <dbReference type="ARBA" id="ARBA00022723"/>
    </source>
</evidence>
<dbReference type="GO" id="GO:0008270">
    <property type="term" value="F:zinc ion binding"/>
    <property type="evidence" value="ECO:0007669"/>
    <property type="project" value="TreeGrafter"/>
</dbReference>
<dbReference type="FunFam" id="1.10.10.10:FF:000051">
    <property type="entry name" value="Fur family transcriptional regulator"/>
    <property type="match status" value="1"/>
</dbReference>
<dbReference type="Proteomes" id="UP000248863">
    <property type="component" value="Unassembled WGS sequence"/>
</dbReference>
<evidence type="ECO:0000256" key="6">
    <source>
        <dbReference type="ARBA" id="ARBA00022491"/>
    </source>
</evidence>
<dbReference type="GO" id="GO:0003700">
    <property type="term" value="F:DNA-binding transcription factor activity"/>
    <property type="evidence" value="ECO:0007669"/>
    <property type="project" value="InterPro"/>
</dbReference>
<dbReference type="InterPro" id="IPR036388">
    <property type="entry name" value="WH-like_DNA-bd_sf"/>
</dbReference>
<protein>
    <recommendedName>
        <fullName evidence="4">Ferric uptake regulation protein</fullName>
    </recommendedName>
</protein>
<evidence type="ECO:0000256" key="8">
    <source>
        <dbReference type="ARBA" id="ARBA00022833"/>
    </source>
</evidence>
<comment type="cofactor">
    <cofactor evidence="13">
        <name>Mn(2+)</name>
        <dbReference type="ChEBI" id="CHEBI:29035"/>
    </cofactor>
    <cofactor evidence="13">
        <name>Fe(2+)</name>
        <dbReference type="ChEBI" id="CHEBI:29033"/>
    </cofactor>
    <text evidence="13">Binds 1 Mn(2+) or Fe(2+) ion per subunit.</text>
</comment>
<feature type="binding site" evidence="13">
    <location>
        <position position="154"/>
    </location>
    <ligand>
        <name>Fe cation</name>
        <dbReference type="ChEBI" id="CHEBI:24875"/>
    </ligand>
</feature>
<feature type="binding site" evidence="13">
    <location>
        <position position="116"/>
    </location>
    <ligand>
        <name>Fe cation</name>
        <dbReference type="ChEBI" id="CHEBI:24875"/>
    </ligand>
</feature>
<feature type="binding site" evidence="13">
    <location>
        <position position="137"/>
    </location>
    <ligand>
        <name>Fe cation</name>
        <dbReference type="ChEBI" id="CHEBI:24875"/>
    </ligand>
</feature>
<keyword evidence="6" id="KW-0678">Repressor</keyword>
<evidence type="ECO:0000313" key="16">
    <source>
        <dbReference type="Proteomes" id="UP000248863"/>
    </source>
</evidence>
<dbReference type="Gene3D" id="3.30.1490.190">
    <property type="match status" value="1"/>
</dbReference>
<evidence type="ECO:0000256" key="14">
    <source>
        <dbReference type="SAM" id="MobiDB-lite"/>
    </source>
</evidence>
<dbReference type="PANTHER" id="PTHR33202:SF2">
    <property type="entry name" value="FERRIC UPTAKE REGULATION PROTEIN"/>
    <property type="match status" value="1"/>
</dbReference>
<keyword evidence="8" id="KW-0862">Zinc</keyword>
<dbReference type="FunFam" id="3.30.1490.190:FF:000001">
    <property type="entry name" value="Ferric uptake regulation protein"/>
    <property type="match status" value="1"/>
</dbReference>
<feature type="binding site" evidence="13">
    <location>
        <position position="118"/>
    </location>
    <ligand>
        <name>Fe cation</name>
        <dbReference type="ChEBI" id="CHEBI:24875"/>
    </ligand>
</feature>
<evidence type="ECO:0000256" key="1">
    <source>
        <dbReference type="ARBA" id="ARBA00004496"/>
    </source>
</evidence>
<dbReference type="GO" id="GO:0000976">
    <property type="term" value="F:transcription cis-regulatory region binding"/>
    <property type="evidence" value="ECO:0007669"/>
    <property type="project" value="TreeGrafter"/>
</dbReference>
<keyword evidence="12" id="KW-0804">Transcription</keyword>
<dbReference type="InterPro" id="IPR002481">
    <property type="entry name" value="FUR"/>
</dbReference>
<keyword evidence="7 13" id="KW-0479">Metal-binding</keyword>
<dbReference type="CDD" id="cd07153">
    <property type="entry name" value="Fur_like"/>
    <property type="match status" value="1"/>
</dbReference>